<dbReference type="Pfam" id="PF06210">
    <property type="entry name" value="DUF1003"/>
    <property type="match status" value="1"/>
</dbReference>
<sequence length="175" mass="19914">MRPFDDAAQILFGKPADDLDETERDVLLHSREGRILSQDRNVAYQSKQSVGERIADGIARVGGSWAFIIGFLVFLVLWTVVNTIVLSREAFDPYPFIFLNLVLSMLAALQAPIIMMSQNRQAARDRFEASKDYEVNLKAEIELMALHHKIDTHFLDEIAALKSEVLRLQDVLRQN</sequence>
<keyword evidence="1" id="KW-1133">Transmembrane helix</keyword>
<protein>
    <submittedName>
        <fullName evidence="2">DUF1003 domain-containing protein</fullName>
    </submittedName>
</protein>
<name>A0A6N8SAE2_9HYPH</name>
<gene>
    <name evidence="2" type="ORF">GR138_00365</name>
</gene>
<dbReference type="PANTHER" id="PTHR41386:SF1">
    <property type="entry name" value="MEMBRANE PROTEIN"/>
    <property type="match status" value="1"/>
</dbReference>
<keyword evidence="1" id="KW-0812">Transmembrane</keyword>
<dbReference type="OrthoDB" id="9795736at2"/>
<dbReference type="RefSeq" id="WP_160856636.1">
    <property type="nucleotide sequence ID" value="NZ_WUMK01000001.1"/>
</dbReference>
<dbReference type="AlphaFoldDB" id="A0A6N8SAE2"/>
<reference evidence="2 3" key="1">
    <citation type="submission" date="2019-12" db="EMBL/GenBank/DDBJ databases">
        <title>Shinella kummerowiae sp. nov., a symbiotic bacterium isolated from root nodules of the herbal legume Kummerowia stipulacea.</title>
        <authorList>
            <person name="Gao J."/>
        </authorList>
    </citation>
    <scope>NUCLEOTIDE SEQUENCE [LARGE SCALE GENOMIC DNA]</scope>
    <source>
        <strain evidence="2 3">CCBAU 25048</strain>
    </source>
</reference>
<keyword evidence="1" id="KW-0472">Membrane</keyword>
<feature type="transmembrane region" description="Helical" evidence="1">
    <location>
        <begin position="97"/>
        <end position="116"/>
    </location>
</feature>
<feature type="transmembrane region" description="Helical" evidence="1">
    <location>
        <begin position="65"/>
        <end position="85"/>
    </location>
</feature>
<dbReference type="InterPro" id="IPR010406">
    <property type="entry name" value="DUF1003"/>
</dbReference>
<keyword evidence="3" id="KW-1185">Reference proteome</keyword>
<evidence type="ECO:0000313" key="3">
    <source>
        <dbReference type="Proteomes" id="UP000435802"/>
    </source>
</evidence>
<comment type="caution">
    <text evidence="2">The sequence shown here is derived from an EMBL/GenBank/DDBJ whole genome shotgun (WGS) entry which is preliminary data.</text>
</comment>
<dbReference type="EMBL" id="WUMK01000001">
    <property type="protein sequence ID" value="MXN43620.1"/>
    <property type="molecule type" value="Genomic_DNA"/>
</dbReference>
<dbReference type="Proteomes" id="UP000435802">
    <property type="component" value="Unassembled WGS sequence"/>
</dbReference>
<evidence type="ECO:0000313" key="2">
    <source>
        <dbReference type="EMBL" id="MXN43620.1"/>
    </source>
</evidence>
<proteinExistence type="predicted"/>
<evidence type="ECO:0000256" key="1">
    <source>
        <dbReference type="SAM" id="Phobius"/>
    </source>
</evidence>
<accession>A0A6N8SAE2</accession>
<dbReference type="PANTHER" id="PTHR41386">
    <property type="entry name" value="INTEGRAL MEMBRANE PROTEIN-RELATED"/>
    <property type="match status" value="1"/>
</dbReference>
<organism evidence="2 3">
    <name type="scientific">Shinella kummerowiae</name>
    <dbReference type="NCBI Taxonomy" id="417745"/>
    <lineage>
        <taxon>Bacteria</taxon>
        <taxon>Pseudomonadati</taxon>
        <taxon>Pseudomonadota</taxon>
        <taxon>Alphaproteobacteria</taxon>
        <taxon>Hyphomicrobiales</taxon>
        <taxon>Rhizobiaceae</taxon>
        <taxon>Shinella</taxon>
    </lineage>
</organism>